<dbReference type="EMBL" id="JALNTZ010000007">
    <property type="protein sequence ID" value="KAJ3646932.1"/>
    <property type="molecule type" value="Genomic_DNA"/>
</dbReference>
<feature type="domain" description="C3H1-type" evidence="3">
    <location>
        <begin position="204"/>
        <end position="232"/>
    </location>
</feature>
<comment type="caution">
    <text evidence="5">The sequence shown here is derived from an EMBL/GenBank/DDBJ whole genome shotgun (WGS) entry which is preliminary data.</text>
</comment>
<dbReference type="InterPro" id="IPR050621">
    <property type="entry name" value="Tudor_domain_containing"/>
</dbReference>
<dbReference type="Gene3D" id="2.30.30.140">
    <property type="match status" value="1"/>
</dbReference>
<evidence type="ECO:0000256" key="1">
    <source>
        <dbReference type="PROSITE-ProRule" id="PRU00723"/>
    </source>
</evidence>
<evidence type="ECO:0000313" key="6">
    <source>
        <dbReference type="Proteomes" id="UP001168821"/>
    </source>
</evidence>
<proteinExistence type="predicted"/>
<dbReference type="GO" id="GO:0008270">
    <property type="term" value="F:zinc ion binding"/>
    <property type="evidence" value="ECO:0007669"/>
    <property type="project" value="UniProtKB-KW"/>
</dbReference>
<dbReference type="PANTHER" id="PTHR22948:SF76">
    <property type="entry name" value="FI20010P1-RELATED"/>
    <property type="match status" value="1"/>
</dbReference>
<evidence type="ECO:0000259" key="4">
    <source>
        <dbReference type="PROSITE" id="PS50304"/>
    </source>
</evidence>
<dbReference type="InterPro" id="IPR000571">
    <property type="entry name" value="Znf_CCCH"/>
</dbReference>
<evidence type="ECO:0000313" key="5">
    <source>
        <dbReference type="EMBL" id="KAJ3646932.1"/>
    </source>
</evidence>
<dbReference type="PROSITE" id="PS50103">
    <property type="entry name" value="ZF_C3H1"/>
    <property type="match status" value="1"/>
</dbReference>
<organism evidence="5 6">
    <name type="scientific">Zophobas morio</name>
    <dbReference type="NCBI Taxonomy" id="2755281"/>
    <lineage>
        <taxon>Eukaryota</taxon>
        <taxon>Metazoa</taxon>
        <taxon>Ecdysozoa</taxon>
        <taxon>Arthropoda</taxon>
        <taxon>Hexapoda</taxon>
        <taxon>Insecta</taxon>
        <taxon>Pterygota</taxon>
        <taxon>Neoptera</taxon>
        <taxon>Endopterygota</taxon>
        <taxon>Coleoptera</taxon>
        <taxon>Polyphaga</taxon>
        <taxon>Cucujiformia</taxon>
        <taxon>Tenebrionidae</taxon>
        <taxon>Zophobas</taxon>
    </lineage>
</organism>
<feature type="domain" description="Tudor" evidence="4">
    <location>
        <begin position="306"/>
        <end position="365"/>
    </location>
</feature>
<gene>
    <name evidence="5" type="ORF">Zmor_024489</name>
</gene>
<feature type="zinc finger region" description="C3H1-type" evidence="1">
    <location>
        <begin position="204"/>
        <end position="232"/>
    </location>
</feature>
<keyword evidence="6" id="KW-1185">Reference proteome</keyword>
<dbReference type="AlphaFoldDB" id="A0AA38I390"/>
<evidence type="ECO:0000256" key="2">
    <source>
        <dbReference type="SAM" id="MobiDB-lite"/>
    </source>
</evidence>
<dbReference type="Proteomes" id="UP001168821">
    <property type="component" value="Unassembled WGS sequence"/>
</dbReference>
<evidence type="ECO:0000259" key="3">
    <source>
        <dbReference type="PROSITE" id="PS50103"/>
    </source>
</evidence>
<sequence>MQNLENLTIEILKNDGHKEPNLTTKPDTLRKQPPAHDREAKTQKPTASYHRSNCLKKRRHDRKSEIVDPKLKTTLTWSVKNKCPVPKPTKPKPNYEIAADSLKIGELCTVCHVVSPLEFYVRTNPNFERETEDPNAESLGEILIKQDYVFEEKVAPKDDLDSDVEDRARISLPSDNLKEDSLDSDVDDLDECNINEVVAGYDAKDEARICRFTNRSGGCFKRENCRLEHGRLPRDGITTDKVLTINRAKTEFVLPPIGDMFEILVTGYINTCHFYAQILDNGNAKLTRLTEVMNSAKSVQTYHTFRIFPGVGEVVLVKDDGQWYRGRCIDYSEDTRFEIFLVDFGYTVTKRLKDLREMKEDFTYLPFQAVECVLHNCQQKRSVSSTLAKVFFDSSMKMKIFRALVLGTTDDFMRLQIWNSDCKDVGEVLKKFGLGEDRDKGFYFVDGVCE</sequence>
<accession>A0AA38I390</accession>
<feature type="region of interest" description="Disordered" evidence="2">
    <location>
        <begin position="1"/>
        <end position="63"/>
    </location>
</feature>
<dbReference type="PANTHER" id="PTHR22948">
    <property type="entry name" value="TUDOR DOMAIN CONTAINING PROTEIN"/>
    <property type="match status" value="1"/>
</dbReference>
<dbReference type="PROSITE" id="PS50304">
    <property type="entry name" value="TUDOR"/>
    <property type="match status" value="1"/>
</dbReference>
<dbReference type="Pfam" id="PF00567">
    <property type="entry name" value="TUDOR"/>
    <property type="match status" value="1"/>
</dbReference>
<dbReference type="SUPFAM" id="SSF63748">
    <property type="entry name" value="Tudor/PWWP/MBT"/>
    <property type="match status" value="1"/>
</dbReference>
<protein>
    <recommendedName>
        <fullName evidence="7">Tudor domain-containing protein</fullName>
    </recommendedName>
</protein>
<keyword evidence="1" id="KW-0863">Zinc-finger</keyword>
<evidence type="ECO:0008006" key="7">
    <source>
        <dbReference type="Google" id="ProtNLM"/>
    </source>
</evidence>
<dbReference type="SMART" id="SM00333">
    <property type="entry name" value="TUDOR"/>
    <property type="match status" value="1"/>
</dbReference>
<dbReference type="InterPro" id="IPR002999">
    <property type="entry name" value="Tudor"/>
</dbReference>
<feature type="compositionally biased region" description="Basic and acidic residues" evidence="2">
    <location>
        <begin position="27"/>
        <end position="42"/>
    </location>
</feature>
<reference evidence="5" key="1">
    <citation type="journal article" date="2023" name="G3 (Bethesda)">
        <title>Whole genome assemblies of Zophobas morio and Tenebrio molitor.</title>
        <authorList>
            <person name="Kaur S."/>
            <person name="Stinson S.A."/>
            <person name="diCenzo G.C."/>
        </authorList>
    </citation>
    <scope>NUCLEOTIDE SEQUENCE</scope>
    <source>
        <strain evidence="5">QUZm001</strain>
    </source>
</reference>
<keyword evidence="1" id="KW-0479">Metal-binding</keyword>
<name>A0AA38I390_9CUCU</name>
<keyword evidence="1" id="KW-0862">Zinc</keyword>